<protein>
    <submittedName>
        <fullName evidence="1">Uncharacterized protein</fullName>
    </submittedName>
</protein>
<evidence type="ECO:0000313" key="1">
    <source>
        <dbReference type="EMBL" id="GMR50609.1"/>
    </source>
</evidence>
<dbReference type="Proteomes" id="UP001328107">
    <property type="component" value="Unassembled WGS sequence"/>
</dbReference>
<gene>
    <name evidence="1" type="ORF">PMAYCL1PPCAC_20804</name>
</gene>
<comment type="caution">
    <text evidence="1">The sequence shown here is derived from an EMBL/GenBank/DDBJ whole genome shotgun (WGS) entry which is preliminary data.</text>
</comment>
<keyword evidence="2" id="KW-1185">Reference proteome</keyword>
<accession>A0AAN5I3T7</accession>
<reference evidence="2" key="1">
    <citation type="submission" date="2022-10" db="EMBL/GenBank/DDBJ databases">
        <title>Genome assembly of Pristionchus species.</title>
        <authorList>
            <person name="Yoshida K."/>
            <person name="Sommer R.J."/>
        </authorList>
    </citation>
    <scope>NUCLEOTIDE SEQUENCE [LARGE SCALE GENOMIC DNA]</scope>
    <source>
        <strain evidence="2">RS5460</strain>
    </source>
</reference>
<proteinExistence type="predicted"/>
<sequence>MRRYSNLASLPPFQRIVVRNIDLVLLPRSKQKRASGQWPRDLLPRWPHYPHLRASFRPPCTHFDTRDTQQGENHSNLCTSAALYRCFRSGDIPALLHDPSHPRLPYAFLFLFGIRTRRGRGASHTGCPGWRWRHGGSPLQRRL</sequence>
<evidence type="ECO:0000313" key="2">
    <source>
        <dbReference type="Proteomes" id="UP001328107"/>
    </source>
</evidence>
<organism evidence="1 2">
    <name type="scientific">Pristionchus mayeri</name>
    <dbReference type="NCBI Taxonomy" id="1317129"/>
    <lineage>
        <taxon>Eukaryota</taxon>
        <taxon>Metazoa</taxon>
        <taxon>Ecdysozoa</taxon>
        <taxon>Nematoda</taxon>
        <taxon>Chromadorea</taxon>
        <taxon>Rhabditida</taxon>
        <taxon>Rhabditina</taxon>
        <taxon>Diplogasteromorpha</taxon>
        <taxon>Diplogasteroidea</taxon>
        <taxon>Neodiplogasteridae</taxon>
        <taxon>Pristionchus</taxon>
    </lineage>
</organism>
<dbReference type="EMBL" id="BTRK01000004">
    <property type="protein sequence ID" value="GMR50609.1"/>
    <property type="molecule type" value="Genomic_DNA"/>
</dbReference>
<name>A0AAN5I3T7_9BILA</name>
<dbReference type="AlphaFoldDB" id="A0AAN5I3T7"/>